<protein>
    <submittedName>
        <fullName evidence="1">Uncharacterized protein</fullName>
    </submittedName>
</protein>
<sequence length="86" mass="9547">MSKSDDYIIITESHNMDKGPIGSDMEVYDEKDDASLRTLEGQGISIIGGERNEPYVTSNESEQLDQFSRELMNEGGIEIVTGDESE</sequence>
<name>A0A1J5G760_9BACT</name>
<gene>
    <name evidence="1" type="ORF">AUK15_01560</name>
</gene>
<proteinExistence type="predicted"/>
<dbReference type="AlphaFoldDB" id="A0A1J5G760"/>
<evidence type="ECO:0000313" key="2">
    <source>
        <dbReference type="Proteomes" id="UP000182059"/>
    </source>
</evidence>
<organism evidence="1 2">
    <name type="scientific">Candidatus Nomurabacteria bacterium CG2_30_43_9</name>
    <dbReference type="NCBI Taxonomy" id="1805283"/>
    <lineage>
        <taxon>Bacteria</taxon>
        <taxon>Candidatus Nomuraibacteriota</taxon>
    </lineage>
</organism>
<reference evidence="1 2" key="1">
    <citation type="journal article" date="2016" name="Environ. Microbiol.">
        <title>Genomic resolution of a cold subsurface aquifer community provides metabolic insights for novel microbes adapted to high CO concentrations.</title>
        <authorList>
            <person name="Probst A.J."/>
            <person name="Castelle C.J."/>
            <person name="Singh A."/>
            <person name="Brown C.T."/>
            <person name="Anantharaman K."/>
            <person name="Sharon I."/>
            <person name="Hug L.A."/>
            <person name="Burstein D."/>
            <person name="Emerson J.B."/>
            <person name="Thomas B.C."/>
            <person name="Banfield J.F."/>
        </authorList>
    </citation>
    <scope>NUCLEOTIDE SEQUENCE [LARGE SCALE GENOMIC DNA]</scope>
    <source>
        <strain evidence="1">CG2_30_43_9</strain>
    </source>
</reference>
<dbReference type="Proteomes" id="UP000182059">
    <property type="component" value="Unassembled WGS sequence"/>
</dbReference>
<evidence type="ECO:0000313" key="1">
    <source>
        <dbReference type="EMBL" id="OIP65482.1"/>
    </source>
</evidence>
<accession>A0A1J5G760</accession>
<comment type="caution">
    <text evidence="1">The sequence shown here is derived from an EMBL/GenBank/DDBJ whole genome shotgun (WGS) entry which is preliminary data.</text>
</comment>
<dbReference type="EMBL" id="MNYX01000044">
    <property type="protein sequence ID" value="OIP65482.1"/>
    <property type="molecule type" value="Genomic_DNA"/>
</dbReference>